<keyword evidence="2" id="KW-1185">Reference proteome</keyword>
<comment type="caution">
    <text evidence="1">The sequence shown here is derived from an EMBL/GenBank/DDBJ whole genome shotgun (WGS) entry which is preliminary data.</text>
</comment>
<proteinExistence type="predicted"/>
<organism evidence="1 2">
    <name type="scientific">Spelaeicoccus albus</name>
    <dbReference type="NCBI Taxonomy" id="1280376"/>
    <lineage>
        <taxon>Bacteria</taxon>
        <taxon>Bacillati</taxon>
        <taxon>Actinomycetota</taxon>
        <taxon>Actinomycetes</taxon>
        <taxon>Micrococcales</taxon>
        <taxon>Brevibacteriaceae</taxon>
        <taxon>Spelaeicoccus</taxon>
    </lineage>
</organism>
<protein>
    <recommendedName>
        <fullName evidence="3">RES domain-containing protein</fullName>
    </recommendedName>
</protein>
<dbReference type="Proteomes" id="UP000539111">
    <property type="component" value="Unassembled WGS sequence"/>
</dbReference>
<evidence type="ECO:0000313" key="2">
    <source>
        <dbReference type="Proteomes" id="UP000539111"/>
    </source>
</evidence>
<dbReference type="EMBL" id="JACBZP010000001">
    <property type="protein sequence ID" value="NYI69111.1"/>
    <property type="molecule type" value="Genomic_DNA"/>
</dbReference>
<name>A0A7Z0IJ66_9MICO</name>
<accession>A0A7Z0IJ66</accession>
<dbReference type="AlphaFoldDB" id="A0A7Z0IJ66"/>
<evidence type="ECO:0000313" key="1">
    <source>
        <dbReference type="EMBL" id="NYI69111.1"/>
    </source>
</evidence>
<gene>
    <name evidence="1" type="ORF">BJY26_003417</name>
</gene>
<reference evidence="1 2" key="1">
    <citation type="submission" date="2020-07" db="EMBL/GenBank/DDBJ databases">
        <title>Sequencing the genomes of 1000 actinobacteria strains.</title>
        <authorList>
            <person name="Klenk H.-P."/>
        </authorList>
    </citation>
    <scope>NUCLEOTIDE SEQUENCE [LARGE SCALE GENOMIC DNA]</scope>
    <source>
        <strain evidence="1 2">DSM 26341</strain>
    </source>
</reference>
<sequence>MIEVLAQFRPDPVALSVLDEIEVDAQDAELYPSGRPGHVPYAWCEARLIGKATLVGNFCDVTNSRTLAALRPHFLSVAESLGIDDFDGAAVRIAQPRELTQRIAVALYTLTDVNGVYYNSRWGDDLHLWAIFEGPGDSSISPLLTNVEQTSVTPDLPEIREAFNCLGLEWSGP</sequence>
<evidence type="ECO:0008006" key="3">
    <source>
        <dbReference type="Google" id="ProtNLM"/>
    </source>
</evidence>